<name>A0A8B6E5P5_MYTGA</name>
<dbReference type="Pfam" id="PF00041">
    <property type="entry name" value="fn3"/>
    <property type="match status" value="1"/>
</dbReference>
<dbReference type="Gene3D" id="3.40.50.300">
    <property type="entry name" value="P-loop containing nucleotide triphosphate hydrolases"/>
    <property type="match status" value="1"/>
</dbReference>
<reference evidence="2" key="1">
    <citation type="submission" date="2018-11" db="EMBL/GenBank/DDBJ databases">
        <authorList>
            <person name="Alioto T."/>
            <person name="Alioto T."/>
        </authorList>
    </citation>
    <scope>NUCLEOTIDE SEQUENCE</scope>
</reference>
<gene>
    <name evidence="2" type="ORF">MGAL_10B021045</name>
</gene>
<evidence type="ECO:0000259" key="1">
    <source>
        <dbReference type="Pfam" id="PF00041"/>
    </source>
</evidence>
<evidence type="ECO:0000313" key="2">
    <source>
        <dbReference type="EMBL" id="VDI30137.1"/>
    </source>
</evidence>
<proteinExistence type="predicted"/>
<dbReference type="InterPro" id="IPR003961">
    <property type="entry name" value="FN3_dom"/>
</dbReference>
<dbReference type="Gene3D" id="2.60.40.10">
    <property type="entry name" value="Immunoglobulins"/>
    <property type="match status" value="1"/>
</dbReference>
<dbReference type="InterPro" id="IPR036116">
    <property type="entry name" value="FN3_sf"/>
</dbReference>
<dbReference type="InterPro" id="IPR027417">
    <property type="entry name" value="P-loop_NTPase"/>
</dbReference>
<dbReference type="Proteomes" id="UP000596742">
    <property type="component" value="Unassembled WGS sequence"/>
</dbReference>
<organism evidence="2 3">
    <name type="scientific">Mytilus galloprovincialis</name>
    <name type="common">Mediterranean mussel</name>
    <dbReference type="NCBI Taxonomy" id="29158"/>
    <lineage>
        <taxon>Eukaryota</taxon>
        <taxon>Metazoa</taxon>
        <taxon>Spiralia</taxon>
        <taxon>Lophotrochozoa</taxon>
        <taxon>Mollusca</taxon>
        <taxon>Bivalvia</taxon>
        <taxon>Autobranchia</taxon>
        <taxon>Pteriomorphia</taxon>
        <taxon>Mytilida</taxon>
        <taxon>Mytiloidea</taxon>
        <taxon>Mytilidae</taxon>
        <taxon>Mytilinae</taxon>
        <taxon>Mytilus</taxon>
    </lineage>
</organism>
<dbReference type="SUPFAM" id="SSF49265">
    <property type="entry name" value="Fibronectin type III"/>
    <property type="match status" value="1"/>
</dbReference>
<dbReference type="InterPro" id="IPR013783">
    <property type="entry name" value="Ig-like_fold"/>
</dbReference>
<comment type="caution">
    <text evidence="2">The sequence shown here is derived from an EMBL/GenBank/DDBJ whole genome shotgun (WGS) entry which is preliminary data.</text>
</comment>
<feature type="domain" description="Fibronectin type-III" evidence="1">
    <location>
        <begin position="10"/>
        <end position="77"/>
    </location>
</feature>
<keyword evidence="3" id="KW-1185">Reference proteome</keyword>
<sequence>MAFQQIPFETDCTSNTITIEWQGQRGQFNNYIVKYRAKDSRDVFAVEKTSECKIHISNLKNETLYEIKIFWEDNNGDESILIKTEVKTLASIAFSLLKTAAKICDDPVIYRLTAVKVTNLTEGIQIREFFSDVNNREEQSLLLLGASRSGKSTLVDAFINYVVDVSYAENFRFKITDNEGNGTSITQGREDIVWYKIRCQDGFKVGFNLNIIDVPGFKTGHNESLYQKLLSLFQSVRYIGAACLVVPSFCRLTEEHRCIFNNILSIFGKDINYIIPVITFDDGGEMKALNSLKAAKVPFVEHMHFRFNNSQLLSGKENVEIWNRRQKTMQNLFGEPTVFVNCPLLKTIKVLKSRNMIKQLSRDTKSLIKQIEQKEIILKDYIMRKKRQQPIQRIIETNSHDRTVCIICKMCNKTCVNDCSFSVRFFWYFVILLENFWSLVCCICPSYRCCPRCSKCRCVCKLPHCCCIKFLQRCLGCQCACSFAHHVKEYGRYRPNERDSLKTVQIIEDQTDCDNQQNEKTLQMEKRKLMTELNIIYDTMSRHAECITTIALHKQPPIEVENVRKCIESLENQCSE</sequence>
<dbReference type="EMBL" id="UYJE01004657">
    <property type="protein sequence ID" value="VDI30137.1"/>
    <property type="molecule type" value="Genomic_DNA"/>
</dbReference>
<protein>
    <recommendedName>
        <fullName evidence="1">Fibronectin type-III domain-containing protein</fullName>
    </recommendedName>
</protein>
<dbReference type="SUPFAM" id="SSF52540">
    <property type="entry name" value="P-loop containing nucleoside triphosphate hydrolases"/>
    <property type="match status" value="1"/>
</dbReference>
<evidence type="ECO:0000313" key="3">
    <source>
        <dbReference type="Proteomes" id="UP000596742"/>
    </source>
</evidence>
<dbReference type="PANTHER" id="PTHR32046:SF11">
    <property type="entry name" value="IMMUNE-ASSOCIATED NUCLEOTIDE-BINDING PROTEIN 10-LIKE"/>
    <property type="match status" value="1"/>
</dbReference>
<accession>A0A8B6E5P5</accession>
<dbReference type="AlphaFoldDB" id="A0A8B6E5P5"/>
<dbReference type="PANTHER" id="PTHR32046">
    <property type="entry name" value="G DOMAIN-CONTAINING PROTEIN"/>
    <property type="match status" value="1"/>
</dbReference>
<dbReference type="CDD" id="cd00063">
    <property type="entry name" value="FN3"/>
    <property type="match status" value="1"/>
</dbReference>
<dbReference type="OrthoDB" id="6133275at2759"/>